<evidence type="ECO:0000313" key="1">
    <source>
        <dbReference type="EMBL" id="MBO0939227.1"/>
    </source>
</evidence>
<dbReference type="RefSeq" id="WP_207366760.1">
    <property type="nucleotide sequence ID" value="NZ_JAFMYV010000013.1"/>
</dbReference>
<dbReference type="AlphaFoldDB" id="A0A939GMM3"/>
<dbReference type="EMBL" id="JAFMYV010000013">
    <property type="protein sequence ID" value="MBO0939227.1"/>
    <property type="molecule type" value="Genomic_DNA"/>
</dbReference>
<name>A0A939GMM3_9BACT</name>
<sequence>MYTIGFIKTERPDVLINPDMCRSVNELHNWLTAFLNKDDFSLSPAITQKGLVTALQPGKPVQMNITGYQVALLFGKDEVIQDATSRFIHLVPRQKGHYPVQRVDAMSIPD</sequence>
<comment type="caution">
    <text evidence="1">The sequence shown here is derived from an EMBL/GenBank/DDBJ whole genome shotgun (WGS) entry which is preliminary data.</text>
</comment>
<accession>A0A939GMM3</accession>
<dbReference type="Proteomes" id="UP000664034">
    <property type="component" value="Unassembled WGS sequence"/>
</dbReference>
<reference evidence="1" key="1">
    <citation type="submission" date="2021-03" db="EMBL/GenBank/DDBJ databases">
        <title>Fibrella sp. HMF5335 genome sequencing and assembly.</title>
        <authorList>
            <person name="Kang H."/>
            <person name="Kim H."/>
            <person name="Bae S."/>
            <person name="Joh K."/>
        </authorList>
    </citation>
    <scope>NUCLEOTIDE SEQUENCE</scope>
    <source>
        <strain evidence="1">HMF5335</strain>
    </source>
</reference>
<protein>
    <submittedName>
        <fullName evidence="1">Uncharacterized protein</fullName>
    </submittedName>
</protein>
<evidence type="ECO:0000313" key="2">
    <source>
        <dbReference type="Proteomes" id="UP000664034"/>
    </source>
</evidence>
<organism evidence="1 2">
    <name type="scientific">Fibrella rubiginis</name>
    <dbReference type="NCBI Taxonomy" id="2817060"/>
    <lineage>
        <taxon>Bacteria</taxon>
        <taxon>Pseudomonadati</taxon>
        <taxon>Bacteroidota</taxon>
        <taxon>Cytophagia</taxon>
        <taxon>Cytophagales</taxon>
        <taxon>Spirosomataceae</taxon>
        <taxon>Fibrella</taxon>
    </lineage>
</organism>
<keyword evidence="2" id="KW-1185">Reference proteome</keyword>
<gene>
    <name evidence="1" type="ORF">J2I47_21920</name>
</gene>
<proteinExistence type="predicted"/>